<evidence type="ECO:0000256" key="4">
    <source>
        <dbReference type="ARBA" id="ARBA00022829"/>
    </source>
</evidence>
<evidence type="ECO:0000256" key="3">
    <source>
        <dbReference type="ARBA" id="ARBA00022801"/>
    </source>
</evidence>
<comment type="catalytic activity">
    <reaction evidence="1">
        <text>All bonds known to be hydrolyzed by this endopeptidase have arginine in P1 and an acidic residue in P4. P6 is often occupied by an acidic residue or by a hydroxy-amino-acid residue, the phosphorylation of which enhances cleavage.</text>
        <dbReference type="EC" id="3.4.22.49"/>
    </reaction>
</comment>
<dbReference type="GO" id="GO:0005634">
    <property type="term" value="C:nucleus"/>
    <property type="evidence" value="ECO:0007669"/>
    <property type="project" value="InterPro"/>
</dbReference>
<dbReference type="GO" id="GO:0051307">
    <property type="term" value="P:meiotic chromosome separation"/>
    <property type="evidence" value="ECO:0007669"/>
    <property type="project" value="TreeGrafter"/>
</dbReference>
<dbReference type="RefSeq" id="XP_021873422.1">
    <property type="nucleotide sequence ID" value="XM_022017378.1"/>
</dbReference>
<dbReference type="PANTHER" id="PTHR12792">
    <property type="entry name" value="EXTRA SPINDLE POLES 1-RELATED"/>
    <property type="match status" value="1"/>
</dbReference>
<keyword evidence="3" id="KW-0378">Hydrolase</keyword>
<dbReference type="GO" id="GO:0005737">
    <property type="term" value="C:cytoplasm"/>
    <property type="evidence" value="ECO:0007669"/>
    <property type="project" value="TreeGrafter"/>
</dbReference>
<name>A0A1Y1UPZ2_9TREE</name>
<dbReference type="InterPro" id="IPR030397">
    <property type="entry name" value="SEPARIN_core_dom"/>
</dbReference>
<dbReference type="Pfam" id="PF03568">
    <property type="entry name" value="Separin_C"/>
    <property type="match status" value="1"/>
</dbReference>
<dbReference type="STRING" id="4999.A0A1Y1UPZ2"/>
<organism evidence="7 8">
    <name type="scientific">Kockovaella imperatae</name>
    <dbReference type="NCBI Taxonomy" id="4999"/>
    <lineage>
        <taxon>Eukaryota</taxon>
        <taxon>Fungi</taxon>
        <taxon>Dikarya</taxon>
        <taxon>Basidiomycota</taxon>
        <taxon>Agaricomycotina</taxon>
        <taxon>Tremellomycetes</taxon>
        <taxon>Tremellales</taxon>
        <taxon>Cuniculitremaceae</taxon>
        <taxon>Kockovaella</taxon>
    </lineage>
</organism>
<evidence type="ECO:0000256" key="1">
    <source>
        <dbReference type="ARBA" id="ARBA00000451"/>
    </source>
</evidence>
<evidence type="ECO:0000259" key="6">
    <source>
        <dbReference type="PROSITE" id="PS51700"/>
    </source>
</evidence>
<dbReference type="OrthoDB" id="10255632at2759"/>
<dbReference type="AlphaFoldDB" id="A0A1Y1UPZ2"/>
<accession>A0A1Y1UPZ2</accession>
<gene>
    <name evidence="7" type="ORF">BD324DRAFT_640869</name>
</gene>
<comment type="caution">
    <text evidence="7">The sequence shown here is derived from an EMBL/GenBank/DDBJ whole genome shotgun (WGS) entry which is preliminary data.</text>
</comment>
<dbReference type="InParanoid" id="A0A1Y1UPZ2"/>
<dbReference type="EMBL" id="NBSH01000002">
    <property type="protein sequence ID" value="ORX39637.1"/>
    <property type="molecule type" value="Genomic_DNA"/>
</dbReference>
<evidence type="ECO:0000313" key="8">
    <source>
        <dbReference type="Proteomes" id="UP000193218"/>
    </source>
</evidence>
<proteinExistence type="predicted"/>
<dbReference type="PANTHER" id="PTHR12792:SF0">
    <property type="entry name" value="SEPARIN"/>
    <property type="match status" value="1"/>
</dbReference>
<reference evidence="7 8" key="1">
    <citation type="submission" date="2017-03" db="EMBL/GenBank/DDBJ databases">
        <title>Widespread Adenine N6-methylation of Active Genes in Fungi.</title>
        <authorList>
            <consortium name="DOE Joint Genome Institute"/>
            <person name="Mondo S.J."/>
            <person name="Dannebaum R.O."/>
            <person name="Kuo R.C."/>
            <person name="Louie K.B."/>
            <person name="Bewick A.J."/>
            <person name="Labutti K."/>
            <person name="Haridas S."/>
            <person name="Kuo A."/>
            <person name="Salamov A."/>
            <person name="Ahrendt S.R."/>
            <person name="Lau R."/>
            <person name="Bowen B.P."/>
            <person name="Lipzen A."/>
            <person name="Sullivan W."/>
            <person name="Andreopoulos W.B."/>
            <person name="Clum A."/>
            <person name="Lindquist E."/>
            <person name="Daum C."/>
            <person name="Northen T.R."/>
            <person name="Ramamoorthy G."/>
            <person name="Schmitz R.J."/>
            <person name="Gryganskyi A."/>
            <person name="Culley D."/>
            <person name="Magnuson J."/>
            <person name="James T.Y."/>
            <person name="O'Malley M.A."/>
            <person name="Stajich J.E."/>
            <person name="Spatafora J.W."/>
            <person name="Visel A."/>
            <person name="Grigoriev I.V."/>
        </authorList>
    </citation>
    <scope>NUCLEOTIDE SEQUENCE [LARGE SCALE GENOMIC DNA]</scope>
    <source>
        <strain evidence="7 8">NRRL Y-17943</strain>
    </source>
</reference>
<dbReference type="GO" id="GO:0006508">
    <property type="term" value="P:proteolysis"/>
    <property type="evidence" value="ECO:0007669"/>
    <property type="project" value="InterPro"/>
</dbReference>
<dbReference type="Proteomes" id="UP000193218">
    <property type="component" value="Unassembled WGS sequence"/>
</dbReference>
<feature type="domain" description="Peptidase C50" evidence="6">
    <location>
        <begin position="480"/>
        <end position="578"/>
    </location>
</feature>
<dbReference type="GeneID" id="33559187"/>
<dbReference type="PROSITE" id="PS51700">
    <property type="entry name" value="SEPARIN"/>
    <property type="match status" value="1"/>
</dbReference>
<dbReference type="GO" id="GO:0044732">
    <property type="term" value="C:mitotic spindle pole body"/>
    <property type="evidence" value="ECO:0007669"/>
    <property type="project" value="TreeGrafter"/>
</dbReference>
<evidence type="ECO:0000256" key="2">
    <source>
        <dbReference type="ARBA" id="ARBA00012489"/>
    </source>
</evidence>
<dbReference type="GO" id="GO:0072686">
    <property type="term" value="C:mitotic spindle"/>
    <property type="evidence" value="ECO:0007669"/>
    <property type="project" value="TreeGrafter"/>
</dbReference>
<evidence type="ECO:0000313" key="7">
    <source>
        <dbReference type="EMBL" id="ORX39637.1"/>
    </source>
</evidence>
<dbReference type="EC" id="3.4.22.49" evidence="2"/>
<sequence length="673" mass="74899">MSSLTESTIAMPMGSSKGRMRDRQSTRDSIQIILERSQDAYLRALEMSAASGRVEEVRSACLSLALLRAFQTSLGQGSEIITAAAAEMLASTPAITLHRELLEKIEHKLADGPLDDTKWPVLKRAVTMDHPTSVADSSTPVKGAENIDEACLVLSSSPKQTDRDSAYREYWKSVRARYRASFLQVDQEQVDSLPAEWVIVTINVTEDKNTMFISRHQRDREPLVFTLPLDRQGRRDGEAEEDLFTFDAAKEQMKRIIDESNDGARNAKHVTSQAGKTAWWEKRYSLDKQLKELVANLEFCWLGAFKTILSPRPALSQSALETFGARLERIFHSAIAGGARASDVKTRVQLDTPLLECFAALSSKCRDEEAEDLVYFILDVYQFHGVPVALAELDIDLIGIDLRSALAELEASRPSSPQPSETVFLALDKNVSCFPWESIPILRGRNASRVPSLPFLLHQWSMRDLIYPLASEQGKILVDSKKVFYILNPSGDLSRTQTHFEPWIQSMEKQAGWKGIMGRPPTELELEAVLKEYDLVLYFGHGGAEQYIHSHRVSKLTRCATTMLWGCSSGALVDQGDFDVRGTAWSYMMAGCPALVGTLWDVTDRDIDRLSESVFSKLHLDPSHVSSSTTAATTMLPISAVSLPEAVAKSRDECKLTYLTGAAPVVYGLPIWM</sequence>
<dbReference type="InterPro" id="IPR005314">
    <property type="entry name" value="Peptidase_C50"/>
</dbReference>
<dbReference type="GO" id="GO:0004197">
    <property type="term" value="F:cysteine-type endopeptidase activity"/>
    <property type="evidence" value="ECO:0007669"/>
    <property type="project" value="InterPro"/>
</dbReference>
<keyword evidence="4" id="KW-0159">Chromosome partition</keyword>
<feature type="region of interest" description="Disordered" evidence="5">
    <location>
        <begin position="1"/>
        <end position="26"/>
    </location>
</feature>
<protein>
    <recommendedName>
        <fullName evidence="2">separase</fullName>
        <ecNumber evidence="2">3.4.22.49</ecNumber>
    </recommendedName>
</protein>
<keyword evidence="8" id="KW-1185">Reference proteome</keyword>
<evidence type="ECO:0000256" key="5">
    <source>
        <dbReference type="SAM" id="MobiDB-lite"/>
    </source>
</evidence>